<feature type="compositionally biased region" description="Acidic residues" evidence="2">
    <location>
        <begin position="86"/>
        <end position="95"/>
    </location>
</feature>
<dbReference type="AlphaFoldDB" id="A0AA38R4X8"/>
<feature type="transmembrane region" description="Helical" evidence="3">
    <location>
        <begin position="31"/>
        <end position="48"/>
    </location>
</feature>
<evidence type="ECO:0000313" key="4">
    <source>
        <dbReference type="EMBL" id="KAJ9137353.1"/>
    </source>
</evidence>
<keyword evidence="3" id="KW-0812">Transmembrane</keyword>
<evidence type="ECO:0008006" key="6">
    <source>
        <dbReference type="Google" id="ProtNLM"/>
    </source>
</evidence>
<reference evidence="4" key="1">
    <citation type="submission" date="2022-07" db="EMBL/GenBank/DDBJ databases">
        <title>Fungi with potential for degradation of polypropylene.</title>
        <authorList>
            <person name="Gostincar C."/>
        </authorList>
    </citation>
    <scope>NUCLEOTIDE SEQUENCE</scope>
    <source>
        <strain evidence="4">EXF-13287</strain>
    </source>
</reference>
<dbReference type="PANTHER" id="PTHR28199:SF1">
    <property type="entry name" value="PROCESSING OF GAS1 AND ALP PROTEIN 2"/>
    <property type="match status" value="1"/>
</dbReference>
<sequence>MDFLRDTAALLGERLANNVKSGFSNMTPEKWIRIIIVAGAYALLRPYIIKLGAKQQMKAHERQEAEDAAAAEAAITPNQLRGQIDIPDDSDDEEDALLGAGKKKEEVTAAVTATEWGKKARRRQRDVIKKLLDAEEERLRQLQEDEEDKDIEEFMVKE</sequence>
<dbReference type="Proteomes" id="UP001174691">
    <property type="component" value="Unassembled WGS sequence"/>
</dbReference>
<keyword evidence="3" id="KW-0472">Membrane</keyword>
<feature type="coiled-coil region" evidence="1">
    <location>
        <begin position="125"/>
        <end position="152"/>
    </location>
</feature>
<organism evidence="4 5">
    <name type="scientific">Coniochaeta hoffmannii</name>
    <dbReference type="NCBI Taxonomy" id="91930"/>
    <lineage>
        <taxon>Eukaryota</taxon>
        <taxon>Fungi</taxon>
        <taxon>Dikarya</taxon>
        <taxon>Ascomycota</taxon>
        <taxon>Pezizomycotina</taxon>
        <taxon>Sordariomycetes</taxon>
        <taxon>Sordariomycetidae</taxon>
        <taxon>Coniochaetales</taxon>
        <taxon>Coniochaetaceae</taxon>
        <taxon>Coniochaeta</taxon>
    </lineage>
</organism>
<dbReference type="EMBL" id="JANBVN010000162">
    <property type="protein sequence ID" value="KAJ9137353.1"/>
    <property type="molecule type" value="Genomic_DNA"/>
</dbReference>
<evidence type="ECO:0000256" key="2">
    <source>
        <dbReference type="SAM" id="MobiDB-lite"/>
    </source>
</evidence>
<keyword evidence="5" id="KW-1185">Reference proteome</keyword>
<dbReference type="InterPro" id="IPR011431">
    <property type="entry name" value="Trafficking_Pga2"/>
</dbReference>
<dbReference type="PIRSF" id="PIRSF022909">
    <property type="entry name" value="UCP022909"/>
    <property type="match status" value="1"/>
</dbReference>
<proteinExistence type="predicted"/>
<keyword evidence="1" id="KW-0175">Coiled coil</keyword>
<dbReference type="Pfam" id="PF07543">
    <property type="entry name" value="PGA2"/>
    <property type="match status" value="1"/>
</dbReference>
<dbReference type="GO" id="GO:0015031">
    <property type="term" value="P:protein transport"/>
    <property type="evidence" value="ECO:0007669"/>
    <property type="project" value="TreeGrafter"/>
</dbReference>
<evidence type="ECO:0000256" key="1">
    <source>
        <dbReference type="SAM" id="Coils"/>
    </source>
</evidence>
<name>A0AA38R4X8_9PEZI</name>
<accession>A0AA38R4X8</accession>
<comment type="caution">
    <text evidence="4">The sequence shown here is derived from an EMBL/GenBank/DDBJ whole genome shotgun (WGS) entry which is preliminary data.</text>
</comment>
<dbReference type="PANTHER" id="PTHR28199">
    <property type="entry name" value="PROCESSING OF GAS1 AND ALP PROTEIN 2"/>
    <property type="match status" value="1"/>
</dbReference>
<feature type="region of interest" description="Disordered" evidence="2">
    <location>
        <begin position="60"/>
        <end position="95"/>
    </location>
</feature>
<gene>
    <name evidence="4" type="ORF">NKR19_g8271</name>
</gene>
<protein>
    <recommendedName>
        <fullName evidence="6">DUF1531-domain-containing protein</fullName>
    </recommendedName>
</protein>
<evidence type="ECO:0000256" key="3">
    <source>
        <dbReference type="SAM" id="Phobius"/>
    </source>
</evidence>
<evidence type="ECO:0000313" key="5">
    <source>
        <dbReference type="Proteomes" id="UP001174691"/>
    </source>
</evidence>
<keyword evidence="3" id="KW-1133">Transmembrane helix</keyword>